<proteinExistence type="predicted"/>
<evidence type="ECO:0000313" key="2">
    <source>
        <dbReference type="Proteomes" id="UP001642540"/>
    </source>
</evidence>
<gene>
    <name evidence="1" type="ORF">ODALV1_LOCUS30107</name>
</gene>
<reference evidence="1 2" key="1">
    <citation type="submission" date="2024-08" db="EMBL/GenBank/DDBJ databases">
        <authorList>
            <person name="Cucini C."/>
            <person name="Frati F."/>
        </authorList>
    </citation>
    <scope>NUCLEOTIDE SEQUENCE [LARGE SCALE GENOMIC DNA]</scope>
</reference>
<accession>A0ABP1S5S2</accession>
<sequence length="108" mass="12356">MILIWSRISYKHTAYAQRTNNEPTENVTYYKDSTKPCNMSTLSNALTANFSTRIPEKMTTVTVLFISCIGNLNFWLQELALGHLDLIPNNSTTSDRHPHQNVIRNEPT</sequence>
<keyword evidence="2" id="KW-1185">Reference proteome</keyword>
<comment type="caution">
    <text evidence="1">The sequence shown here is derived from an EMBL/GenBank/DDBJ whole genome shotgun (WGS) entry which is preliminary data.</text>
</comment>
<dbReference type="Proteomes" id="UP001642540">
    <property type="component" value="Unassembled WGS sequence"/>
</dbReference>
<organism evidence="1 2">
    <name type="scientific">Orchesella dallaii</name>
    <dbReference type="NCBI Taxonomy" id="48710"/>
    <lineage>
        <taxon>Eukaryota</taxon>
        <taxon>Metazoa</taxon>
        <taxon>Ecdysozoa</taxon>
        <taxon>Arthropoda</taxon>
        <taxon>Hexapoda</taxon>
        <taxon>Collembola</taxon>
        <taxon>Entomobryomorpha</taxon>
        <taxon>Entomobryoidea</taxon>
        <taxon>Orchesellidae</taxon>
        <taxon>Orchesellinae</taxon>
        <taxon>Orchesella</taxon>
    </lineage>
</organism>
<protein>
    <submittedName>
        <fullName evidence="1">Uncharacterized protein</fullName>
    </submittedName>
</protein>
<name>A0ABP1S5S2_9HEXA</name>
<dbReference type="EMBL" id="CAXLJM020000160">
    <property type="protein sequence ID" value="CAL8144161.1"/>
    <property type="molecule type" value="Genomic_DNA"/>
</dbReference>
<evidence type="ECO:0000313" key="1">
    <source>
        <dbReference type="EMBL" id="CAL8144161.1"/>
    </source>
</evidence>